<evidence type="ECO:0008006" key="8">
    <source>
        <dbReference type="Google" id="ProtNLM"/>
    </source>
</evidence>
<evidence type="ECO:0000256" key="5">
    <source>
        <dbReference type="SAM" id="Phobius"/>
    </source>
</evidence>
<name>A0A9W7L0N4_9STRA</name>
<feature type="transmembrane region" description="Helical" evidence="5">
    <location>
        <begin position="60"/>
        <end position="82"/>
    </location>
</feature>
<dbReference type="EMBL" id="BRYA01000499">
    <property type="protein sequence ID" value="GMI19696.1"/>
    <property type="molecule type" value="Genomic_DNA"/>
</dbReference>
<proteinExistence type="predicted"/>
<evidence type="ECO:0000256" key="3">
    <source>
        <dbReference type="ARBA" id="ARBA00022989"/>
    </source>
</evidence>
<evidence type="ECO:0000256" key="1">
    <source>
        <dbReference type="ARBA" id="ARBA00004141"/>
    </source>
</evidence>
<evidence type="ECO:0000313" key="7">
    <source>
        <dbReference type="Proteomes" id="UP001165065"/>
    </source>
</evidence>
<dbReference type="OrthoDB" id="165382at2759"/>
<feature type="transmembrane region" description="Helical" evidence="5">
    <location>
        <begin position="215"/>
        <end position="237"/>
    </location>
</feature>
<feature type="transmembrane region" description="Helical" evidence="5">
    <location>
        <begin position="154"/>
        <end position="174"/>
    </location>
</feature>
<feature type="transmembrane region" description="Helical" evidence="5">
    <location>
        <begin position="186"/>
        <end position="203"/>
    </location>
</feature>
<dbReference type="PANTHER" id="PTHR12570">
    <property type="match status" value="1"/>
</dbReference>
<evidence type="ECO:0000256" key="4">
    <source>
        <dbReference type="ARBA" id="ARBA00023136"/>
    </source>
</evidence>
<keyword evidence="2 5" id="KW-0812">Transmembrane</keyword>
<feature type="transmembrane region" description="Helical" evidence="5">
    <location>
        <begin position="249"/>
        <end position="271"/>
    </location>
</feature>
<dbReference type="GO" id="GO:0015095">
    <property type="term" value="F:magnesium ion transmembrane transporter activity"/>
    <property type="evidence" value="ECO:0007669"/>
    <property type="project" value="InterPro"/>
</dbReference>
<dbReference type="SUPFAM" id="SSF103481">
    <property type="entry name" value="Multidrug resistance efflux transporter EmrE"/>
    <property type="match status" value="1"/>
</dbReference>
<reference evidence="7" key="1">
    <citation type="journal article" date="2023" name="Commun. Biol.">
        <title>Genome analysis of Parmales, the sister group of diatoms, reveals the evolutionary specialization of diatoms from phago-mixotrophs to photoautotrophs.</title>
        <authorList>
            <person name="Ban H."/>
            <person name="Sato S."/>
            <person name="Yoshikawa S."/>
            <person name="Yamada K."/>
            <person name="Nakamura Y."/>
            <person name="Ichinomiya M."/>
            <person name="Sato N."/>
            <person name="Blanc-Mathieu R."/>
            <person name="Endo H."/>
            <person name="Kuwata A."/>
            <person name="Ogata H."/>
        </authorList>
    </citation>
    <scope>NUCLEOTIDE SEQUENCE [LARGE SCALE GENOMIC DNA]</scope>
</reference>
<feature type="transmembrane region" description="Helical" evidence="5">
    <location>
        <begin position="88"/>
        <end position="107"/>
    </location>
</feature>
<comment type="subcellular location">
    <subcellularLocation>
        <location evidence="1">Membrane</location>
        <topology evidence="1">Multi-pass membrane protein</topology>
    </subcellularLocation>
</comment>
<accession>A0A9W7L0N4</accession>
<organism evidence="6 7">
    <name type="scientific">Triparma columacea</name>
    <dbReference type="NCBI Taxonomy" id="722753"/>
    <lineage>
        <taxon>Eukaryota</taxon>
        <taxon>Sar</taxon>
        <taxon>Stramenopiles</taxon>
        <taxon>Ochrophyta</taxon>
        <taxon>Bolidophyceae</taxon>
        <taxon>Parmales</taxon>
        <taxon>Triparmaceae</taxon>
        <taxon>Triparma</taxon>
    </lineage>
</organism>
<dbReference type="InterPro" id="IPR008521">
    <property type="entry name" value="Mg_trans_NIPA"/>
</dbReference>
<keyword evidence="7" id="KW-1185">Reference proteome</keyword>
<dbReference type="PANTHER" id="PTHR12570:SF65">
    <property type="entry name" value="MAGNESIUM TRANSPORTER NIPA9-RELATED"/>
    <property type="match status" value="1"/>
</dbReference>
<protein>
    <recommendedName>
        <fullName evidence="8">Magnesium transporter</fullName>
    </recommendedName>
</protein>
<dbReference type="AlphaFoldDB" id="A0A9W7L0N4"/>
<feature type="transmembrane region" description="Helical" evidence="5">
    <location>
        <begin position="114"/>
        <end position="134"/>
    </location>
</feature>
<comment type="caution">
    <text evidence="6">The sequence shown here is derived from an EMBL/GenBank/DDBJ whole genome shotgun (WGS) entry which is preliminary data.</text>
</comment>
<gene>
    <name evidence="6" type="ORF">TrCOL_g11954</name>
</gene>
<dbReference type="Proteomes" id="UP001165065">
    <property type="component" value="Unassembled WGS sequence"/>
</dbReference>
<keyword evidence="4 5" id="KW-0472">Membrane</keyword>
<dbReference type="InterPro" id="IPR037185">
    <property type="entry name" value="EmrE-like"/>
</dbReference>
<keyword evidence="3 5" id="KW-1133">Transmembrane helix</keyword>
<sequence>MKEIGWLIGITLSVIGSFVGAFSKLLIRKSWKTLPPKSEPTMSEDITKSLNQELVNKSKLIHAIGMIGMGIINPACGVGAMAFASPSLLAPFSGLTLVWVIIFSPSITGDLPHLTQVLAAFMIVFGEVIVTIFGDHGSDEPLEIDGFNDIYRSFRMVAFVISFAVYFASVCYVARKREDWKRANKVAWGIGGGSISGLLMFVKDALDLVATSDRFHWQVPLFVLLAIAVGVSGLAFLSHCMKRFDATYSASMFVVSYIVSATVMSMVRYHMIDRLKAQGPVQMTLYPLGLAILFGGVYFLMVDKQFKFEEWKSVKILSWCFPRLRFPESGSSSSPGMPLLKVSDPKNKFIALDMAEKGAAETINASIAGSINTKGINERV</sequence>
<evidence type="ECO:0000256" key="2">
    <source>
        <dbReference type="ARBA" id="ARBA00022692"/>
    </source>
</evidence>
<dbReference type="GO" id="GO:0016020">
    <property type="term" value="C:membrane"/>
    <property type="evidence" value="ECO:0007669"/>
    <property type="project" value="UniProtKB-SubCell"/>
</dbReference>
<feature type="transmembrane region" description="Helical" evidence="5">
    <location>
        <begin position="283"/>
        <end position="302"/>
    </location>
</feature>
<feature type="transmembrane region" description="Helical" evidence="5">
    <location>
        <begin position="6"/>
        <end position="27"/>
    </location>
</feature>
<evidence type="ECO:0000313" key="6">
    <source>
        <dbReference type="EMBL" id="GMI19696.1"/>
    </source>
</evidence>